<protein>
    <recommendedName>
        <fullName evidence="4">DUF308 domain-containing protein</fullName>
    </recommendedName>
</protein>
<name>A0ABR9JHC3_9MICC</name>
<dbReference type="Proteomes" id="UP000643525">
    <property type="component" value="Unassembled WGS sequence"/>
</dbReference>
<feature type="transmembrane region" description="Helical" evidence="1">
    <location>
        <begin position="74"/>
        <end position="92"/>
    </location>
</feature>
<keyword evidence="1" id="KW-0472">Membrane</keyword>
<feature type="transmembrane region" description="Helical" evidence="1">
    <location>
        <begin position="130"/>
        <end position="150"/>
    </location>
</feature>
<feature type="transmembrane region" description="Helical" evidence="1">
    <location>
        <begin position="98"/>
        <end position="118"/>
    </location>
</feature>
<evidence type="ECO:0000313" key="2">
    <source>
        <dbReference type="EMBL" id="MBE1525338.1"/>
    </source>
</evidence>
<gene>
    <name evidence="2" type="ORF">H4W27_002456</name>
</gene>
<dbReference type="EMBL" id="JADBED010000001">
    <property type="protein sequence ID" value="MBE1525338.1"/>
    <property type="molecule type" value="Genomic_DNA"/>
</dbReference>
<keyword evidence="3" id="KW-1185">Reference proteome</keyword>
<evidence type="ECO:0000313" key="3">
    <source>
        <dbReference type="Proteomes" id="UP000643525"/>
    </source>
</evidence>
<feature type="transmembrane region" description="Helical" evidence="1">
    <location>
        <begin position="18"/>
        <end position="36"/>
    </location>
</feature>
<evidence type="ECO:0008006" key="4">
    <source>
        <dbReference type="Google" id="ProtNLM"/>
    </source>
</evidence>
<organism evidence="2 3">
    <name type="scientific">Nesterenkonia lutea</name>
    <dbReference type="NCBI Taxonomy" id="272919"/>
    <lineage>
        <taxon>Bacteria</taxon>
        <taxon>Bacillati</taxon>
        <taxon>Actinomycetota</taxon>
        <taxon>Actinomycetes</taxon>
        <taxon>Micrococcales</taxon>
        <taxon>Micrococcaceae</taxon>
        <taxon>Nesterenkonia</taxon>
    </lineage>
</organism>
<feature type="transmembrane region" description="Helical" evidence="1">
    <location>
        <begin position="42"/>
        <end position="62"/>
    </location>
</feature>
<reference evidence="2 3" key="1">
    <citation type="submission" date="2020-10" db="EMBL/GenBank/DDBJ databases">
        <title>Sequencing the genomes of 1000 actinobacteria strains.</title>
        <authorList>
            <person name="Klenk H.-P."/>
        </authorList>
    </citation>
    <scope>NUCLEOTIDE SEQUENCE [LARGE SCALE GENOMIC DNA]</scope>
    <source>
        <strain evidence="2 3">DSM 15666</strain>
    </source>
</reference>
<feature type="transmembrane region" description="Helical" evidence="1">
    <location>
        <begin position="156"/>
        <end position="178"/>
    </location>
</feature>
<keyword evidence="1" id="KW-1133">Transmembrane helix</keyword>
<sequence>MSVKKIPASTAEELIRPVWVRAVITAVFAVVAIFWQEETVTLLKISLAAFFVLGATAVWDYAKIESVPMALRGPLALGAAAWVLSGIAVLFVNTPAAAAVIAAVGFGAMGVAELVGGLRTRREFIPAREQLTLGAVGVLTALGLAVGLGLDPHGVLGIAGMGVVIMAVLLLISGAGLLHDARRGRAHAG</sequence>
<keyword evidence="1" id="KW-0812">Transmembrane</keyword>
<comment type="caution">
    <text evidence="2">The sequence shown here is derived from an EMBL/GenBank/DDBJ whole genome shotgun (WGS) entry which is preliminary data.</text>
</comment>
<accession>A0ABR9JHC3</accession>
<proteinExistence type="predicted"/>
<evidence type="ECO:0000256" key="1">
    <source>
        <dbReference type="SAM" id="Phobius"/>
    </source>
</evidence>
<dbReference type="RefSeq" id="WP_192596215.1">
    <property type="nucleotide sequence ID" value="NZ_BAAALJ010000013.1"/>
</dbReference>